<comment type="function">
    <text evidence="13">Metalloprotease that acts as a negative regulator of the Wnt signaling pathway.</text>
</comment>
<evidence type="ECO:0000256" key="4">
    <source>
        <dbReference type="ARBA" id="ARBA00022670"/>
    </source>
</evidence>
<evidence type="ECO:0000256" key="12">
    <source>
        <dbReference type="ARBA" id="ARBA00023180"/>
    </source>
</evidence>
<keyword evidence="5" id="KW-0812">Transmembrane</keyword>
<dbReference type="GO" id="GO:0046872">
    <property type="term" value="F:metal ion binding"/>
    <property type="evidence" value="ECO:0007669"/>
    <property type="project" value="UniProtKB-UniRule"/>
</dbReference>
<comment type="cofactor">
    <cofactor evidence="1">
        <name>Co(2+)</name>
        <dbReference type="ChEBI" id="CHEBI:48828"/>
    </cofactor>
</comment>
<evidence type="ECO:0000256" key="7">
    <source>
        <dbReference type="ARBA" id="ARBA00022729"/>
    </source>
</evidence>
<evidence type="ECO:0000256" key="9">
    <source>
        <dbReference type="ARBA" id="ARBA00022989"/>
    </source>
</evidence>
<comment type="cofactor">
    <cofactor evidence="13">
        <name>Mn(2+)</name>
        <dbReference type="ChEBI" id="CHEBI:29035"/>
    </cofactor>
    <cofactor evidence="13">
        <name>Co(2+)</name>
        <dbReference type="ChEBI" id="CHEBI:48828"/>
    </cofactor>
    <text evidence="13">Divalent metal cations. Mn(2+) or Co(2+).</text>
</comment>
<evidence type="ECO:0000256" key="13">
    <source>
        <dbReference type="RuleBase" id="RU369069"/>
    </source>
</evidence>
<evidence type="ECO:0000256" key="5">
    <source>
        <dbReference type="ARBA" id="ARBA00022692"/>
    </source>
</evidence>
<protein>
    <recommendedName>
        <fullName evidence="13">Metalloprotease TIKI homolog</fullName>
        <ecNumber evidence="13">3.4.-.-</ecNumber>
    </recommendedName>
</protein>
<keyword evidence="11" id="KW-0472">Membrane</keyword>
<evidence type="ECO:0000256" key="1">
    <source>
        <dbReference type="ARBA" id="ARBA00001941"/>
    </source>
</evidence>
<feature type="signal peptide" evidence="14">
    <location>
        <begin position="1"/>
        <end position="19"/>
    </location>
</feature>
<evidence type="ECO:0000256" key="8">
    <source>
        <dbReference type="ARBA" id="ARBA00022801"/>
    </source>
</evidence>
<dbReference type="PANTHER" id="PTHR31120:SF6">
    <property type="entry name" value="METALLOPROTEASE TIKI HOMOLOG"/>
    <property type="match status" value="1"/>
</dbReference>
<dbReference type="GO" id="GO:0006508">
    <property type="term" value="P:proteolysis"/>
    <property type="evidence" value="ECO:0007669"/>
    <property type="project" value="UniProtKB-KW"/>
</dbReference>
<dbReference type="GO" id="GO:0016055">
    <property type="term" value="P:Wnt signaling pathway"/>
    <property type="evidence" value="ECO:0007669"/>
    <property type="project" value="UniProtKB-KW"/>
</dbReference>
<keyword evidence="4 13" id="KW-0645">Protease</keyword>
<reference evidence="15" key="1">
    <citation type="submission" date="2021-02" db="EMBL/GenBank/DDBJ databases">
        <authorList>
            <person name="Nowell W R."/>
        </authorList>
    </citation>
    <scope>NUCLEOTIDE SEQUENCE</scope>
</reference>
<dbReference type="Pfam" id="PF01963">
    <property type="entry name" value="TraB_PrgY_gumN"/>
    <property type="match status" value="1"/>
</dbReference>
<feature type="chain" id="PRO_5032451257" description="Metalloprotease TIKI homolog" evidence="14">
    <location>
        <begin position="20"/>
        <end position="274"/>
    </location>
</feature>
<evidence type="ECO:0000256" key="11">
    <source>
        <dbReference type="ARBA" id="ARBA00023136"/>
    </source>
</evidence>
<evidence type="ECO:0000256" key="14">
    <source>
        <dbReference type="SAM" id="SignalP"/>
    </source>
</evidence>
<keyword evidence="13" id="KW-0879">Wnt signaling pathway</keyword>
<dbReference type="AlphaFoldDB" id="A0A813V048"/>
<sequence length="274" mass="32193">MLNLVLGFVLLVDCSICSATLLWRIETSPPAYILGTIHIPYNLVSSHVSNEIRKAFQSSTHFYAEIDAKNDAYWDEFHQCLLNRSLRARRSNEPMAEGDLFDIHLAEEARRLNKTVGSLEPAEYHCENEGWRYNISTWQLILNVVRKEMKSRPSNIINAQDYLQESINKKYICDEIDRNYIETLIKSPEERKSLEQRDAQMSKHIHRLLHRSNKNRYFFAIGAAHMFGKYKNLIVRLKTFGYKITRVCTDQNRIKNKLGCKKKKLMKHCLKRKL</sequence>
<keyword evidence="8 13" id="KW-0378">Hydrolase</keyword>
<evidence type="ECO:0000256" key="10">
    <source>
        <dbReference type="ARBA" id="ARBA00023049"/>
    </source>
</evidence>
<organism evidence="15 16">
    <name type="scientific">Adineta ricciae</name>
    <name type="common">Rotifer</name>
    <dbReference type="NCBI Taxonomy" id="249248"/>
    <lineage>
        <taxon>Eukaryota</taxon>
        <taxon>Metazoa</taxon>
        <taxon>Spiralia</taxon>
        <taxon>Gnathifera</taxon>
        <taxon>Rotifera</taxon>
        <taxon>Eurotatoria</taxon>
        <taxon>Bdelloidea</taxon>
        <taxon>Adinetida</taxon>
        <taxon>Adinetidae</taxon>
        <taxon>Adineta</taxon>
    </lineage>
</organism>
<evidence type="ECO:0000256" key="2">
    <source>
        <dbReference type="ARBA" id="ARBA00004479"/>
    </source>
</evidence>
<keyword evidence="12" id="KW-0325">Glycoprotein</keyword>
<dbReference type="InterPro" id="IPR040230">
    <property type="entry name" value="TIKI1/2-like"/>
</dbReference>
<dbReference type="Proteomes" id="UP000663852">
    <property type="component" value="Unassembled WGS sequence"/>
</dbReference>
<dbReference type="CDD" id="cd14789">
    <property type="entry name" value="Tiki"/>
    <property type="match status" value="1"/>
</dbReference>
<comment type="subcellular location">
    <subcellularLocation>
        <location evidence="13">Cell membrane</location>
        <topology evidence="13">Single-pass type I membrane protein</topology>
    </subcellularLocation>
    <subcellularLocation>
        <location evidence="2">Membrane</location>
        <topology evidence="2">Single-pass type I membrane protein</topology>
    </subcellularLocation>
</comment>
<dbReference type="GO" id="GO:0004222">
    <property type="term" value="F:metalloendopeptidase activity"/>
    <property type="evidence" value="ECO:0007669"/>
    <property type="project" value="UniProtKB-UniRule"/>
</dbReference>
<dbReference type="InterPro" id="IPR002816">
    <property type="entry name" value="TraB/PrgY/GumN_fam"/>
</dbReference>
<keyword evidence="10 13" id="KW-0482">Metalloprotease</keyword>
<dbReference type="EMBL" id="CAJNOJ010000019">
    <property type="protein sequence ID" value="CAF0834804.1"/>
    <property type="molecule type" value="Genomic_DNA"/>
</dbReference>
<keyword evidence="6 13" id="KW-0479">Metal-binding</keyword>
<evidence type="ECO:0000313" key="15">
    <source>
        <dbReference type="EMBL" id="CAF0834804.1"/>
    </source>
</evidence>
<keyword evidence="13" id="KW-1003">Cell membrane</keyword>
<comment type="similarity">
    <text evidence="3 13">Belongs to the TIKI family.</text>
</comment>
<keyword evidence="7 13" id="KW-0732">Signal</keyword>
<dbReference type="PANTHER" id="PTHR31120">
    <property type="entry name" value="METALLOPROTEASE TIKI"/>
    <property type="match status" value="1"/>
</dbReference>
<dbReference type="OrthoDB" id="10040378at2759"/>
<proteinExistence type="inferred from homology"/>
<evidence type="ECO:0000256" key="3">
    <source>
        <dbReference type="ARBA" id="ARBA00008261"/>
    </source>
</evidence>
<dbReference type="GO" id="GO:0030178">
    <property type="term" value="P:negative regulation of Wnt signaling pathway"/>
    <property type="evidence" value="ECO:0007669"/>
    <property type="project" value="UniProtKB-UniRule"/>
</dbReference>
<accession>A0A813V048</accession>
<dbReference type="EC" id="3.4.-.-" evidence="13"/>
<evidence type="ECO:0000313" key="16">
    <source>
        <dbReference type="Proteomes" id="UP000663852"/>
    </source>
</evidence>
<gene>
    <name evidence="15" type="ORF">EDS130_LOCUS6527</name>
</gene>
<name>A0A813V048_ADIRI</name>
<dbReference type="GO" id="GO:0005886">
    <property type="term" value="C:plasma membrane"/>
    <property type="evidence" value="ECO:0007669"/>
    <property type="project" value="UniProtKB-SubCell"/>
</dbReference>
<evidence type="ECO:0000256" key="6">
    <source>
        <dbReference type="ARBA" id="ARBA00022723"/>
    </source>
</evidence>
<comment type="caution">
    <text evidence="15">The sequence shown here is derived from an EMBL/GenBank/DDBJ whole genome shotgun (WGS) entry which is preliminary data.</text>
</comment>
<keyword evidence="9" id="KW-1133">Transmembrane helix</keyword>